<comment type="caution">
    <text evidence="2">The sequence shown here is derived from an EMBL/GenBank/DDBJ whole genome shotgun (WGS) entry which is preliminary data.</text>
</comment>
<reference evidence="2 3" key="1">
    <citation type="submission" date="2018-11" db="EMBL/GenBank/DDBJ databases">
        <title>Novel bacteria species description.</title>
        <authorList>
            <person name="Han J.-H."/>
        </authorList>
    </citation>
    <scope>NUCLEOTIDE SEQUENCE [LARGE SCALE GENOMIC DNA]</scope>
    <source>
        <strain evidence="2 3">KCTC23259</strain>
    </source>
</reference>
<dbReference type="Proteomes" id="UP001204144">
    <property type="component" value="Unassembled WGS sequence"/>
</dbReference>
<protein>
    <submittedName>
        <fullName evidence="2">LytTR family transcriptional regulator</fullName>
    </submittedName>
</protein>
<dbReference type="Pfam" id="PF04397">
    <property type="entry name" value="LytTR"/>
    <property type="match status" value="1"/>
</dbReference>
<dbReference type="InterPro" id="IPR046947">
    <property type="entry name" value="LytR-like"/>
</dbReference>
<name>A0AAE3KRY2_9BACT</name>
<dbReference type="AlphaFoldDB" id="A0AAE3KRY2"/>
<accession>A0AAE3KRY2</accession>
<evidence type="ECO:0000313" key="2">
    <source>
        <dbReference type="EMBL" id="MCP9762697.1"/>
    </source>
</evidence>
<dbReference type="PROSITE" id="PS50930">
    <property type="entry name" value="HTH_LYTTR"/>
    <property type="match status" value="1"/>
</dbReference>
<dbReference type="PANTHER" id="PTHR37299">
    <property type="entry name" value="TRANSCRIPTIONAL REGULATOR-RELATED"/>
    <property type="match status" value="1"/>
</dbReference>
<organism evidence="2 3">
    <name type="scientific">Lacihabitans soyangensis</name>
    <dbReference type="NCBI Taxonomy" id="869394"/>
    <lineage>
        <taxon>Bacteria</taxon>
        <taxon>Pseudomonadati</taxon>
        <taxon>Bacteroidota</taxon>
        <taxon>Cytophagia</taxon>
        <taxon>Cytophagales</taxon>
        <taxon>Leadbetterellaceae</taxon>
        <taxon>Lacihabitans</taxon>
    </lineage>
</organism>
<proteinExistence type="predicted"/>
<dbReference type="GO" id="GO:0000156">
    <property type="term" value="F:phosphorelay response regulator activity"/>
    <property type="evidence" value="ECO:0007669"/>
    <property type="project" value="InterPro"/>
</dbReference>
<dbReference type="GO" id="GO:0003677">
    <property type="term" value="F:DNA binding"/>
    <property type="evidence" value="ECO:0007669"/>
    <property type="project" value="InterPro"/>
</dbReference>
<evidence type="ECO:0000259" key="1">
    <source>
        <dbReference type="PROSITE" id="PS50930"/>
    </source>
</evidence>
<dbReference type="InterPro" id="IPR007492">
    <property type="entry name" value="LytTR_DNA-bd_dom"/>
</dbReference>
<sequence length="111" mass="13007">MNNQPLVHVGGRKKFCPSEIILLESDINYTRLHFTDGSMLLTATNLGTLESRFSSFNFFRPNRSCIINLDFMTNYEEETGSIKMENNDTIQISRRRVKPFINFSNKYFNRI</sequence>
<feature type="domain" description="HTH LytTR-type" evidence="1">
    <location>
        <begin position="17"/>
        <end position="98"/>
    </location>
</feature>
<dbReference type="SMART" id="SM00850">
    <property type="entry name" value="LytTR"/>
    <property type="match status" value="1"/>
</dbReference>
<dbReference type="RefSeq" id="WP_255036468.1">
    <property type="nucleotide sequence ID" value="NZ_RJUF01000013.1"/>
</dbReference>
<gene>
    <name evidence="2" type="ORF">EGI31_06990</name>
</gene>
<evidence type="ECO:0000313" key="3">
    <source>
        <dbReference type="Proteomes" id="UP001204144"/>
    </source>
</evidence>
<keyword evidence="3" id="KW-1185">Reference proteome</keyword>
<dbReference type="PANTHER" id="PTHR37299:SF1">
    <property type="entry name" value="STAGE 0 SPORULATION PROTEIN A HOMOLOG"/>
    <property type="match status" value="1"/>
</dbReference>
<dbReference type="Gene3D" id="2.40.50.1020">
    <property type="entry name" value="LytTr DNA-binding domain"/>
    <property type="match status" value="1"/>
</dbReference>
<dbReference type="EMBL" id="RJUF01000013">
    <property type="protein sequence ID" value="MCP9762697.1"/>
    <property type="molecule type" value="Genomic_DNA"/>
</dbReference>